<dbReference type="SUPFAM" id="SSF57625">
    <property type="entry name" value="Invertebrate chitin-binding proteins"/>
    <property type="match status" value="3"/>
</dbReference>
<evidence type="ECO:0000256" key="6">
    <source>
        <dbReference type="SAM" id="MobiDB-lite"/>
    </source>
</evidence>
<evidence type="ECO:0000313" key="8">
    <source>
        <dbReference type="EMBL" id="VDK57837.1"/>
    </source>
</evidence>
<feature type="domain" description="Chitin-binding type-2" evidence="7">
    <location>
        <begin position="693"/>
        <end position="743"/>
    </location>
</feature>
<proteinExistence type="predicted"/>
<dbReference type="WBParaSite" id="ASIM_0001705301-mRNA-1">
    <property type="protein sequence ID" value="ASIM_0001705301-mRNA-1"/>
    <property type="gene ID" value="ASIM_0001705301"/>
</dbReference>
<feature type="region of interest" description="Disordered" evidence="6">
    <location>
        <begin position="70"/>
        <end position="89"/>
    </location>
</feature>
<keyword evidence="4" id="KW-1015">Disulfide bond</keyword>
<evidence type="ECO:0000313" key="9">
    <source>
        <dbReference type="Proteomes" id="UP000267096"/>
    </source>
</evidence>
<accession>A0A0M3K7W2</accession>
<keyword evidence="5" id="KW-0325">Glycoprotein</keyword>
<feature type="region of interest" description="Disordered" evidence="6">
    <location>
        <begin position="101"/>
        <end position="133"/>
    </location>
</feature>
<evidence type="ECO:0000256" key="4">
    <source>
        <dbReference type="ARBA" id="ARBA00023157"/>
    </source>
</evidence>
<organism evidence="10">
    <name type="scientific">Anisakis simplex</name>
    <name type="common">Herring worm</name>
    <dbReference type="NCBI Taxonomy" id="6269"/>
    <lineage>
        <taxon>Eukaryota</taxon>
        <taxon>Metazoa</taxon>
        <taxon>Ecdysozoa</taxon>
        <taxon>Nematoda</taxon>
        <taxon>Chromadorea</taxon>
        <taxon>Rhabditida</taxon>
        <taxon>Spirurina</taxon>
        <taxon>Ascaridomorpha</taxon>
        <taxon>Ascaridoidea</taxon>
        <taxon>Anisakidae</taxon>
        <taxon>Anisakis</taxon>
        <taxon>Anisakis simplex complex</taxon>
    </lineage>
</organism>
<feature type="compositionally biased region" description="Low complexity" evidence="6">
    <location>
        <begin position="30"/>
        <end position="46"/>
    </location>
</feature>
<feature type="domain" description="Chitin-binding type-2" evidence="7">
    <location>
        <begin position="259"/>
        <end position="315"/>
    </location>
</feature>
<evidence type="ECO:0000256" key="3">
    <source>
        <dbReference type="ARBA" id="ARBA00022737"/>
    </source>
</evidence>
<dbReference type="InterPro" id="IPR002557">
    <property type="entry name" value="Chitin-bd_dom"/>
</dbReference>
<keyword evidence="3" id="KW-0677">Repeat</keyword>
<feature type="region of interest" description="Disordered" evidence="6">
    <location>
        <begin position="508"/>
        <end position="542"/>
    </location>
</feature>
<dbReference type="PANTHER" id="PTHR23301:SF0">
    <property type="entry name" value="CHITIN-BINDING TYPE-2 DOMAIN-CONTAINING PROTEIN-RELATED"/>
    <property type="match status" value="1"/>
</dbReference>
<reference evidence="10" key="1">
    <citation type="submission" date="2017-02" db="UniProtKB">
        <authorList>
            <consortium name="WormBaseParasite"/>
        </authorList>
    </citation>
    <scope>IDENTIFICATION</scope>
</reference>
<gene>
    <name evidence="8" type="ORF">ASIM_LOCUS16460</name>
</gene>
<dbReference type="GO" id="GO:0005576">
    <property type="term" value="C:extracellular region"/>
    <property type="evidence" value="ECO:0007669"/>
    <property type="project" value="InterPro"/>
</dbReference>
<sequence length="743" mass="79926">MEKGVTAEAGEREAEGATAEVGRTEGEGGPFATEGPGGEAATPEAGKPQEGAPFGTEQRMEEGMIAEAGEREAEGATPETQGEGVSPGIAWRKTAEMEGEMFTAEEGEQERARSVTEEAGAEAVTPEGEGVPFVTEHPIEEGMIPEAGKPEAEGTPFEIEQRIEEGVTNVAGKGESEGASSEISWRSTAGIEGEFEGVTSGIERGAEVMTSGFEKSANENGGAAFASPFSTSETGVPAVVPVTISPPLLVIDKSDERYGSTCDGINEAAVSMGCSSDFIICTNETGSLHRCPFELKFDAESQMCLHGSEVQSCINGEADFSVYGSGIDQMKYTTTEKDRITTSRDHIPLMSTQQEKTAAEKFSTMVSGASNAADREHFRETTPKPVASLEAMQAEYQYSSTPATIGENDLKKNFSCAGLTNGPKQLGCSPHFVLCIVGTEHWLKCEEDLSAVPECHEEISIEQHPSSQPESEMMMTTEEESKQRQRTTELMQTPTKYLSSTLLRSRPTEENNGLFTTPKGSSQPSVSSNALPTATKPPEGSPCLKLPDGIYGVGCSRWVLVCVIGETRYVSCSKDRVYDEVTKKCLLPWFVRACRNWRASTTAESHDLWNQDTAEHPDTEVDVPLPCNGKADGFDQLEGSDEQNTTIDMPPTRSFIEIMEHSIFFQNELGVCQDTGGSEGGKSVDTSPLRDSPSSCIGREDGYYDLGCSARYFSCSGGRTTMLQCELGLKFDVQSEQCLAKVN</sequence>
<keyword evidence="1" id="KW-0147">Chitin-binding</keyword>
<protein>
    <submittedName>
        <fullName evidence="10">Chitin-binding type-2 domain-containing protein</fullName>
    </submittedName>
</protein>
<dbReference type="EMBL" id="UYRR01033111">
    <property type="protein sequence ID" value="VDK57837.1"/>
    <property type="molecule type" value="Genomic_DNA"/>
</dbReference>
<dbReference type="GO" id="GO:0008061">
    <property type="term" value="F:chitin binding"/>
    <property type="evidence" value="ECO:0007669"/>
    <property type="project" value="UniProtKB-KW"/>
</dbReference>
<feature type="region of interest" description="Disordered" evidence="6">
    <location>
        <begin position="1"/>
        <end position="54"/>
    </location>
</feature>
<reference evidence="8 9" key="2">
    <citation type="submission" date="2018-11" db="EMBL/GenBank/DDBJ databases">
        <authorList>
            <consortium name="Pathogen Informatics"/>
        </authorList>
    </citation>
    <scope>NUCLEOTIDE SEQUENCE [LARGE SCALE GENOMIC DNA]</scope>
</reference>
<dbReference type="Proteomes" id="UP000267096">
    <property type="component" value="Unassembled WGS sequence"/>
</dbReference>
<name>A0A0M3K7W2_ANISI</name>
<dbReference type="PANTHER" id="PTHR23301">
    <property type="entry name" value="CHITIN BINDING PERITROPHIN-A"/>
    <property type="match status" value="1"/>
</dbReference>
<evidence type="ECO:0000313" key="10">
    <source>
        <dbReference type="WBParaSite" id="ASIM_0001705301-mRNA-1"/>
    </source>
</evidence>
<keyword evidence="9" id="KW-1185">Reference proteome</keyword>
<dbReference type="InterPro" id="IPR036508">
    <property type="entry name" value="Chitin-bd_dom_sf"/>
</dbReference>
<feature type="compositionally biased region" description="Polar residues" evidence="6">
    <location>
        <begin position="510"/>
        <end position="532"/>
    </location>
</feature>
<dbReference type="SMART" id="SM00494">
    <property type="entry name" value="ChtBD2"/>
    <property type="match status" value="3"/>
</dbReference>
<evidence type="ECO:0000256" key="2">
    <source>
        <dbReference type="ARBA" id="ARBA00022729"/>
    </source>
</evidence>
<dbReference type="AlphaFoldDB" id="A0A0M3K7W2"/>
<feature type="domain" description="Chitin-binding type-2" evidence="7">
    <location>
        <begin position="540"/>
        <end position="596"/>
    </location>
</feature>
<evidence type="ECO:0000256" key="5">
    <source>
        <dbReference type="ARBA" id="ARBA00023180"/>
    </source>
</evidence>
<evidence type="ECO:0000256" key="1">
    <source>
        <dbReference type="ARBA" id="ARBA00022669"/>
    </source>
</evidence>
<dbReference type="InterPro" id="IPR051940">
    <property type="entry name" value="Chitin_bind-dev_reg"/>
</dbReference>
<keyword evidence="2" id="KW-0732">Signal</keyword>
<dbReference type="PROSITE" id="PS50940">
    <property type="entry name" value="CHIT_BIND_II"/>
    <property type="match status" value="3"/>
</dbReference>
<feature type="compositionally biased region" description="Basic and acidic residues" evidence="6">
    <location>
        <begin position="1"/>
        <end position="15"/>
    </location>
</feature>
<evidence type="ECO:0000259" key="7">
    <source>
        <dbReference type="PROSITE" id="PS50940"/>
    </source>
</evidence>
<dbReference type="Pfam" id="PF01607">
    <property type="entry name" value="CBM_14"/>
    <property type="match status" value="3"/>
</dbReference>